<dbReference type="Proteomes" id="UP001056873">
    <property type="component" value="Chromosome"/>
</dbReference>
<accession>A0ABY5CR34</accession>
<protein>
    <recommendedName>
        <fullName evidence="4">HTH-type transcriptional repressor AllR</fullName>
    </recommendedName>
    <alternativeName>
        <fullName evidence="5">Negative regulator of allantoin and glyoxylate utilization operons</fullName>
    </alternativeName>
</protein>
<evidence type="ECO:0000256" key="4">
    <source>
        <dbReference type="ARBA" id="ARBA00040379"/>
    </source>
</evidence>
<dbReference type="PROSITE" id="PS51077">
    <property type="entry name" value="HTH_ICLR"/>
    <property type="match status" value="1"/>
</dbReference>
<dbReference type="SMART" id="SM00346">
    <property type="entry name" value="HTH_ICLR"/>
    <property type="match status" value="1"/>
</dbReference>
<keyword evidence="1" id="KW-0805">Transcription regulation</keyword>
<dbReference type="Gene3D" id="1.10.10.10">
    <property type="entry name" value="Winged helix-like DNA-binding domain superfamily/Winged helix DNA-binding domain"/>
    <property type="match status" value="1"/>
</dbReference>
<dbReference type="InterPro" id="IPR050707">
    <property type="entry name" value="HTH_MetabolicPath_Reg"/>
</dbReference>
<dbReference type="GeneID" id="75023884"/>
<proteinExistence type="predicted"/>
<evidence type="ECO:0000259" key="7">
    <source>
        <dbReference type="PROSITE" id="PS51078"/>
    </source>
</evidence>
<evidence type="ECO:0000313" key="9">
    <source>
        <dbReference type="Proteomes" id="UP001056873"/>
    </source>
</evidence>
<reference evidence="8" key="1">
    <citation type="journal article" date="2022" name="BMC Genomics">
        <title>Genome sequence of the entomopathogenic Serratia entomophila isolate 626 and characterisation of the species specific itaconate degradation pathway.</title>
        <authorList>
            <person name="Vaughan A.L."/>
            <person name="Altermann E."/>
            <person name="Glare T.R."/>
            <person name="Hurst M.R.H."/>
        </authorList>
    </citation>
    <scope>NUCLEOTIDE SEQUENCE</scope>
    <source>
        <strain evidence="8">626</strain>
    </source>
</reference>
<keyword evidence="3" id="KW-0804">Transcription</keyword>
<dbReference type="Pfam" id="PF01614">
    <property type="entry name" value="IclR_C"/>
    <property type="match status" value="1"/>
</dbReference>
<dbReference type="EMBL" id="CP074347">
    <property type="protein sequence ID" value="USU99872.1"/>
    <property type="molecule type" value="Genomic_DNA"/>
</dbReference>
<evidence type="ECO:0000256" key="1">
    <source>
        <dbReference type="ARBA" id="ARBA00023015"/>
    </source>
</evidence>
<evidence type="ECO:0000256" key="2">
    <source>
        <dbReference type="ARBA" id="ARBA00023125"/>
    </source>
</evidence>
<dbReference type="PROSITE" id="PS51078">
    <property type="entry name" value="ICLR_ED"/>
    <property type="match status" value="1"/>
</dbReference>
<dbReference type="PANTHER" id="PTHR30136">
    <property type="entry name" value="HELIX-TURN-HELIX TRANSCRIPTIONAL REGULATOR, ICLR FAMILY"/>
    <property type="match status" value="1"/>
</dbReference>
<dbReference type="InterPro" id="IPR005471">
    <property type="entry name" value="Tscrpt_reg_IclR_N"/>
</dbReference>
<dbReference type="InterPro" id="IPR014757">
    <property type="entry name" value="Tscrpt_reg_IclR_C"/>
</dbReference>
<evidence type="ECO:0000313" key="8">
    <source>
        <dbReference type="EMBL" id="USU99872.1"/>
    </source>
</evidence>
<evidence type="ECO:0000256" key="5">
    <source>
        <dbReference type="ARBA" id="ARBA00042627"/>
    </source>
</evidence>
<dbReference type="Pfam" id="PF09339">
    <property type="entry name" value="HTH_IclR"/>
    <property type="match status" value="1"/>
</dbReference>
<organism evidence="8 9">
    <name type="scientific">Serratia entomophila</name>
    <dbReference type="NCBI Taxonomy" id="42906"/>
    <lineage>
        <taxon>Bacteria</taxon>
        <taxon>Pseudomonadati</taxon>
        <taxon>Pseudomonadota</taxon>
        <taxon>Gammaproteobacteria</taxon>
        <taxon>Enterobacterales</taxon>
        <taxon>Yersiniaceae</taxon>
        <taxon>Serratia</taxon>
    </lineage>
</organism>
<dbReference type="SUPFAM" id="SSF55781">
    <property type="entry name" value="GAF domain-like"/>
    <property type="match status" value="1"/>
</dbReference>
<evidence type="ECO:0000259" key="6">
    <source>
        <dbReference type="PROSITE" id="PS51077"/>
    </source>
</evidence>
<dbReference type="SUPFAM" id="SSF46785">
    <property type="entry name" value="Winged helix' DNA-binding domain"/>
    <property type="match status" value="1"/>
</dbReference>
<dbReference type="Gene3D" id="3.30.450.40">
    <property type="match status" value="1"/>
</dbReference>
<feature type="domain" description="HTH iclR-type" evidence="6">
    <location>
        <begin position="8"/>
        <end position="68"/>
    </location>
</feature>
<name>A0ABY5CR34_9GAMM</name>
<dbReference type="PANTHER" id="PTHR30136:SF24">
    <property type="entry name" value="HTH-TYPE TRANSCRIPTIONAL REPRESSOR ALLR"/>
    <property type="match status" value="1"/>
</dbReference>
<keyword evidence="9" id="KW-1185">Reference proteome</keyword>
<feature type="domain" description="IclR-ED" evidence="7">
    <location>
        <begin position="69"/>
        <end position="239"/>
    </location>
</feature>
<gene>
    <name evidence="8" type="ORF">KFQ06_17755</name>
</gene>
<sequence length="239" mass="25925">MIDESRKIQSVERAMGLLETIAALGGDARLVDLAERSGLHKSTIYGLLNTLASMGYITRSGTRYSLGLRLRAIAQTLVDSDQDLKAFFAPMLQFAAELSGEACYLAVPCGTREYLYLDAADANGPQPVFSGRGRREGMLTSAIGRVLLADKPDIIRSLRRAGTLPAGVDKELLAIIQRGYALDLQEAEPGLHCLALPLRRQGKIVAALGISGPAQRLSQERMQQLAGEVMRKKFGIIKQ</sequence>
<dbReference type="InterPro" id="IPR036388">
    <property type="entry name" value="WH-like_DNA-bd_sf"/>
</dbReference>
<dbReference type="InterPro" id="IPR029016">
    <property type="entry name" value="GAF-like_dom_sf"/>
</dbReference>
<dbReference type="RefSeq" id="WP_234585785.1">
    <property type="nucleotide sequence ID" value="NZ_CAMIPG010000014.1"/>
</dbReference>
<dbReference type="InterPro" id="IPR036390">
    <property type="entry name" value="WH_DNA-bd_sf"/>
</dbReference>
<evidence type="ECO:0000256" key="3">
    <source>
        <dbReference type="ARBA" id="ARBA00023163"/>
    </source>
</evidence>
<keyword evidence="2" id="KW-0238">DNA-binding</keyword>